<dbReference type="Proteomes" id="UP000076874">
    <property type="component" value="Unassembled WGS sequence"/>
</dbReference>
<proteinExistence type="predicted"/>
<keyword evidence="3" id="KW-1185">Reference proteome</keyword>
<feature type="compositionally biased region" description="Basic and acidic residues" evidence="1">
    <location>
        <begin position="1"/>
        <end position="16"/>
    </location>
</feature>
<organism evidence="2 3">
    <name type="scientific">Niveomyces insectorum RCEF 264</name>
    <dbReference type="NCBI Taxonomy" id="1081102"/>
    <lineage>
        <taxon>Eukaryota</taxon>
        <taxon>Fungi</taxon>
        <taxon>Dikarya</taxon>
        <taxon>Ascomycota</taxon>
        <taxon>Pezizomycotina</taxon>
        <taxon>Sordariomycetes</taxon>
        <taxon>Hypocreomycetidae</taxon>
        <taxon>Hypocreales</taxon>
        <taxon>Cordycipitaceae</taxon>
        <taxon>Niveomyces</taxon>
    </lineage>
</organism>
<accession>A0A167TG18</accession>
<reference evidence="2 3" key="1">
    <citation type="journal article" date="2016" name="Genome Biol. Evol.">
        <title>Divergent and convergent evolution of fungal pathogenicity.</title>
        <authorList>
            <person name="Shang Y."/>
            <person name="Xiao G."/>
            <person name="Zheng P."/>
            <person name="Cen K."/>
            <person name="Zhan S."/>
            <person name="Wang C."/>
        </authorList>
    </citation>
    <scope>NUCLEOTIDE SEQUENCE [LARGE SCALE GENOMIC DNA]</scope>
    <source>
        <strain evidence="2 3">RCEF 264</strain>
    </source>
</reference>
<feature type="compositionally biased region" description="Low complexity" evidence="1">
    <location>
        <begin position="17"/>
        <end position="33"/>
    </location>
</feature>
<protein>
    <submittedName>
        <fullName evidence="2">Peptidase cysteine/serine, trypsin-like protein</fullName>
    </submittedName>
</protein>
<evidence type="ECO:0000256" key="1">
    <source>
        <dbReference type="SAM" id="MobiDB-lite"/>
    </source>
</evidence>
<sequence>MDGKRERGSDETESSTRSDTTAATAFTAMTSPTGGQILPDLKPPDERKAEGYYKWLPSRPRLVGTTAGDERWVVLPEFVEEWRESLVRGLFAIGPHSIRDCWEAGLCGEVQDALSDLPWTSIDVFRMGMDSPDYKDKPVVIWVGVETSSIPWPTVAKALRACRGLLDARNMHDVECEIRVSQVQRLAGPPLVAPTPHFWLPEEYSLQSISTTIGQSFASAKQPDIQGTLGLYLWPRRAAVEDPPMWALTCRHVALPEKASAHPDNTLYCRRNTAQPALDMLIPGSKTITNALAELRLATDAIEDRIQRNEQHHDDGGNLQLYQDLLAKYSALKKTFSAFEPLEARVAGHVVLSPPISQGWAGPLPWTRDWCLVRMELEKFGGKYPRNVVDMRAHGVLISTAIQALNPHPENKFKFVYPSNGLFPLTGTIPIDEMTKPWMLDGNGHECILVCKHGSATGLTFGAASEVKSIVRANGDTNMEWAVAGLSTNDKRFVPAFSAAGDSGAVVFDIKGRVGGLLTGGATTGVGDHIRDVSYVTPAEWLLKDIEETLGQEVKLV</sequence>
<gene>
    <name evidence="2" type="ORF">SPI_05687</name>
</gene>
<evidence type="ECO:0000313" key="2">
    <source>
        <dbReference type="EMBL" id="OAA60563.1"/>
    </source>
</evidence>
<dbReference type="OrthoDB" id="5424209at2759"/>
<dbReference type="EMBL" id="AZHD01000009">
    <property type="protein sequence ID" value="OAA60563.1"/>
    <property type="molecule type" value="Genomic_DNA"/>
</dbReference>
<evidence type="ECO:0000313" key="3">
    <source>
        <dbReference type="Proteomes" id="UP000076874"/>
    </source>
</evidence>
<dbReference type="InterPro" id="IPR009003">
    <property type="entry name" value="Peptidase_S1_PA"/>
</dbReference>
<feature type="region of interest" description="Disordered" evidence="1">
    <location>
        <begin position="1"/>
        <end position="45"/>
    </location>
</feature>
<comment type="caution">
    <text evidence="2">The sequence shown here is derived from an EMBL/GenBank/DDBJ whole genome shotgun (WGS) entry which is preliminary data.</text>
</comment>
<name>A0A167TG18_9HYPO</name>
<dbReference type="SUPFAM" id="SSF50494">
    <property type="entry name" value="Trypsin-like serine proteases"/>
    <property type="match status" value="1"/>
</dbReference>
<dbReference type="AlphaFoldDB" id="A0A167TG18"/>
<dbReference type="STRING" id="1081102.A0A167TG18"/>